<evidence type="ECO:0000313" key="2">
    <source>
        <dbReference type="Proteomes" id="UP001476798"/>
    </source>
</evidence>
<comment type="caution">
    <text evidence="1">The sequence shown here is derived from an EMBL/GenBank/DDBJ whole genome shotgun (WGS) entry which is preliminary data.</text>
</comment>
<organism evidence="1 2">
    <name type="scientific">Goodea atripinnis</name>
    <dbReference type="NCBI Taxonomy" id="208336"/>
    <lineage>
        <taxon>Eukaryota</taxon>
        <taxon>Metazoa</taxon>
        <taxon>Chordata</taxon>
        <taxon>Craniata</taxon>
        <taxon>Vertebrata</taxon>
        <taxon>Euteleostomi</taxon>
        <taxon>Actinopterygii</taxon>
        <taxon>Neopterygii</taxon>
        <taxon>Teleostei</taxon>
        <taxon>Neoteleostei</taxon>
        <taxon>Acanthomorphata</taxon>
        <taxon>Ovalentaria</taxon>
        <taxon>Atherinomorphae</taxon>
        <taxon>Cyprinodontiformes</taxon>
        <taxon>Goodeidae</taxon>
        <taxon>Goodea</taxon>
    </lineage>
</organism>
<name>A0ABV0NHJ4_9TELE</name>
<gene>
    <name evidence="1" type="ORF">GOODEAATRI_004938</name>
</gene>
<protein>
    <submittedName>
        <fullName evidence="1">Uncharacterized protein</fullName>
    </submittedName>
</protein>
<feature type="non-terminal residue" evidence="1">
    <location>
        <position position="1"/>
    </location>
</feature>
<proteinExistence type="predicted"/>
<keyword evidence="2" id="KW-1185">Reference proteome</keyword>
<sequence>PRMRQHVGGSVVYSTLVIQVQSPFSAEMFAQYYVVRHATDGCQQQIMETRKDHNMTENIFNLCLERHVRHNRSNLVFLLYCH</sequence>
<reference evidence="1 2" key="1">
    <citation type="submission" date="2021-06" db="EMBL/GenBank/DDBJ databases">
        <authorList>
            <person name="Palmer J.M."/>
        </authorList>
    </citation>
    <scope>NUCLEOTIDE SEQUENCE [LARGE SCALE GENOMIC DNA]</scope>
    <source>
        <strain evidence="1 2">GA_2019</strain>
        <tissue evidence="1">Muscle</tissue>
    </source>
</reference>
<evidence type="ECO:0000313" key="1">
    <source>
        <dbReference type="EMBL" id="MEQ2170885.1"/>
    </source>
</evidence>
<dbReference type="Proteomes" id="UP001476798">
    <property type="component" value="Unassembled WGS sequence"/>
</dbReference>
<accession>A0ABV0NHJ4</accession>
<dbReference type="EMBL" id="JAHRIO010040196">
    <property type="protein sequence ID" value="MEQ2170885.1"/>
    <property type="molecule type" value="Genomic_DNA"/>
</dbReference>